<name>A0A6L2K0X6_TANCI</name>
<protein>
    <recommendedName>
        <fullName evidence="3">Integrase, catalytic region, zinc finger, CCHC-type, peptidase aspartic, catalytic</fullName>
    </recommendedName>
</protein>
<evidence type="ECO:0008006" key="3">
    <source>
        <dbReference type="Google" id="ProtNLM"/>
    </source>
</evidence>
<gene>
    <name evidence="2" type="ORF">Tci_014498</name>
</gene>
<feature type="region of interest" description="Disordered" evidence="1">
    <location>
        <begin position="140"/>
        <end position="167"/>
    </location>
</feature>
<evidence type="ECO:0000313" key="2">
    <source>
        <dbReference type="EMBL" id="GEU42520.1"/>
    </source>
</evidence>
<dbReference type="AlphaFoldDB" id="A0A6L2K0X6"/>
<accession>A0A6L2K0X6</accession>
<evidence type="ECO:0000256" key="1">
    <source>
        <dbReference type="SAM" id="MobiDB-lite"/>
    </source>
</evidence>
<proteinExistence type="predicted"/>
<comment type="caution">
    <text evidence="2">The sequence shown here is derived from an EMBL/GenBank/DDBJ whole genome shotgun (WGS) entry which is preliminary data.</text>
</comment>
<sequence length="603" mass="68633">MILESVENGPLIWPTIEENRVTRPRKYTKLSPMDAIQAVCDVKATNIILQGLLPEVYALVSNHKVGKDLWERIQLLMQGTSLTKQERKCKLYNEFDKFAYKKGETLRLTVPVFKKGDDPIDAINHMMSFLSAVVTSRYPTTNNQQRNSSNPRTYTPGTSGSNSRKQRTDICYNYKGEGNMSKQCTKPKRKQHDAWFKDKILLTVITHNAAYQANDLDVYDSDCDELNTAKVALMVNLSHYDLDVLTESSAVNHSKIEITNDSNIIPYSPYVHETQQAAVQNSNVSTQQDTLILSVIEQLETLIINCTKINLDNKSVNDTLTAKLERYKEQVKILKGQNVKNLMNSSEPSPSCTPTKVEVPKELPKVSIVNTSLKKLKTHLAGFDMVVKERSMATAITEGMWGFEHTKACFRDDIIPFVKALKDIFNKFDQYLIDELTEVQNSQEKDTVIRKLKERIKSISGNVNVDKVKKDKDEIETINIELDHKVSKLIGENKHLKQTYKQLYESIKPTHVRSKEQCDALINQVNQKSVEISDLNANIQEKGLIIAARKDELRKLKGKSLVDNDVTTYTIALEMLKIDVEPIAPRLLNNRTAHSDYLRLTQK</sequence>
<feature type="compositionally biased region" description="Polar residues" evidence="1">
    <location>
        <begin position="140"/>
        <end position="163"/>
    </location>
</feature>
<dbReference type="EMBL" id="BKCJ010001580">
    <property type="protein sequence ID" value="GEU42520.1"/>
    <property type="molecule type" value="Genomic_DNA"/>
</dbReference>
<organism evidence="2">
    <name type="scientific">Tanacetum cinerariifolium</name>
    <name type="common">Dalmatian daisy</name>
    <name type="synonym">Chrysanthemum cinerariifolium</name>
    <dbReference type="NCBI Taxonomy" id="118510"/>
    <lineage>
        <taxon>Eukaryota</taxon>
        <taxon>Viridiplantae</taxon>
        <taxon>Streptophyta</taxon>
        <taxon>Embryophyta</taxon>
        <taxon>Tracheophyta</taxon>
        <taxon>Spermatophyta</taxon>
        <taxon>Magnoliopsida</taxon>
        <taxon>eudicotyledons</taxon>
        <taxon>Gunneridae</taxon>
        <taxon>Pentapetalae</taxon>
        <taxon>asterids</taxon>
        <taxon>campanulids</taxon>
        <taxon>Asterales</taxon>
        <taxon>Asteraceae</taxon>
        <taxon>Asteroideae</taxon>
        <taxon>Anthemideae</taxon>
        <taxon>Anthemidinae</taxon>
        <taxon>Tanacetum</taxon>
    </lineage>
</organism>
<reference evidence="2" key="1">
    <citation type="journal article" date="2019" name="Sci. Rep.">
        <title>Draft genome of Tanacetum cinerariifolium, the natural source of mosquito coil.</title>
        <authorList>
            <person name="Yamashiro T."/>
            <person name="Shiraishi A."/>
            <person name="Satake H."/>
            <person name="Nakayama K."/>
        </authorList>
    </citation>
    <scope>NUCLEOTIDE SEQUENCE</scope>
</reference>